<name>A0ABQ2YKU2_9NEIS</name>
<keyword evidence="1" id="KW-0812">Transmembrane</keyword>
<keyword evidence="1" id="KW-0472">Membrane</keyword>
<organism evidence="2 3">
    <name type="scientific">Vogesella alkaliphila</name>
    <dbReference type="NCBI Taxonomy" id="1193621"/>
    <lineage>
        <taxon>Bacteria</taxon>
        <taxon>Pseudomonadati</taxon>
        <taxon>Pseudomonadota</taxon>
        <taxon>Betaproteobacteria</taxon>
        <taxon>Neisseriales</taxon>
        <taxon>Chromobacteriaceae</taxon>
        <taxon>Vogesella</taxon>
    </lineage>
</organism>
<evidence type="ECO:0000313" key="3">
    <source>
        <dbReference type="Proteomes" id="UP000600877"/>
    </source>
</evidence>
<dbReference type="RefSeq" id="WP_189373458.1">
    <property type="nucleotide sequence ID" value="NZ_BMYW01000004.1"/>
</dbReference>
<feature type="transmembrane region" description="Helical" evidence="1">
    <location>
        <begin position="225"/>
        <end position="247"/>
    </location>
</feature>
<dbReference type="EMBL" id="BMYW01000004">
    <property type="protein sequence ID" value="GGX87766.1"/>
    <property type="molecule type" value="Genomic_DNA"/>
</dbReference>
<sequence length="344" mass="38772">METFEKQEEMMIDVGPVGTQDYQSGLLCLQGFLLHVRKATKPYRVLQAWLDYEIQRVREGHDSTPYEAENLRACLGEVSDKSASGWLAPIWKVLQDFDEIHGDGLRSWAAQHDYSGFCLPAKQASPGGSGNTSKYFFHYIAVTQKQTAPSQSGPPTAGITIQYIMDTQIQPAWWVGWFLKSGYKLYGWKKWVFLAYCLITFITVGGYLLLSFLSIVYDQHSFSDFIKLVGSSVGVGIIGYLCLGPYVRLANWRITMAPLLFTAFNEVDHAQLELVTLSEDPSGAKREMHLVRYSAQCPICSARVLLRRGGRQFPNRLVGRCEESPAEHVFSFDRVGGRGQIMRL</sequence>
<keyword evidence="1" id="KW-1133">Transmembrane helix</keyword>
<dbReference type="Proteomes" id="UP000600877">
    <property type="component" value="Unassembled WGS sequence"/>
</dbReference>
<reference evidence="3" key="1">
    <citation type="journal article" date="2019" name="Int. J. Syst. Evol. Microbiol.">
        <title>The Global Catalogue of Microorganisms (GCM) 10K type strain sequencing project: providing services to taxonomists for standard genome sequencing and annotation.</title>
        <authorList>
            <consortium name="The Broad Institute Genomics Platform"/>
            <consortium name="The Broad Institute Genome Sequencing Center for Infectious Disease"/>
            <person name="Wu L."/>
            <person name="Ma J."/>
        </authorList>
    </citation>
    <scope>NUCLEOTIDE SEQUENCE [LARGE SCALE GENOMIC DNA]</scope>
    <source>
        <strain evidence="3">KCTC 32041</strain>
    </source>
</reference>
<evidence type="ECO:0000256" key="1">
    <source>
        <dbReference type="SAM" id="Phobius"/>
    </source>
</evidence>
<gene>
    <name evidence="2" type="ORF">GCM10011290_14210</name>
</gene>
<comment type="caution">
    <text evidence="2">The sequence shown here is derived from an EMBL/GenBank/DDBJ whole genome shotgun (WGS) entry which is preliminary data.</text>
</comment>
<accession>A0ABQ2YKU2</accession>
<protein>
    <submittedName>
        <fullName evidence="2">Uncharacterized protein</fullName>
    </submittedName>
</protein>
<keyword evidence="3" id="KW-1185">Reference proteome</keyword>
<feature type="transmembrane region" description="Helical" evidence="1">
    <location>
        <begin position="191"/>
        <end position="213"/>
    </location>
</feature>
<evidence type="ECO:0000313" key="2">
    <source>
        <dbReference type="EMBL" id="GGX87766.1"/>
    </source>
</evidence>
<proteinExistence type="predicted"/>